<keyword evidence="1" id="KW-0472">Membrane</keyword>
<keyword evidence="1" id="KW-0812">Transmembrane</keyword>
<evidence type="ECO:0000313" key="2">
    <source>
        <dbReference type="EMBL" id="QIT06594.1"/>
    </source>
</evidence>
<protein>
    <submittedName>
        <fullName evidence="2">ATP synthase F0 subunit 8</fullName>
    </submittedName>
</protein>
<keyword evidence="2" id="KW-0496">Mitochondrion</keyword>
<reference evidence="2" key="1">
    <citation type="submission" date="2019-01" db="EMBL/GenBank/DDBJ databases">
        <title>Mitochondrial phylogenomics of Collembola.</title>
        <authorList>
            <person name="Xin X."/>
            <person name="Xie Z.-J."/>
            <person name="Dong J."/>
            <person name="Yu D.-Y."/>
        </authorList>
    </citation>
    <scope>NUCLEOTIDE SEQUENCE</scope>
</reference>
<keyword evidence="1" id="KW-1133">Transmembrane helix</keyword>
<accession>A0A6H0EY38</accession>
<feature type="transmembrane region" description="Helical" evidence="1">
    <location>
        <begin position="12"/>
        <end position="29"/>
    </location>
</feature>
<gene>
    <name evidence="2" type="primary">ATP8</name>
</gene>
<dbReference type="EMBL" id="MK423969">
    <property type="protein sequence ID" value="QIT06594.1"/>
    <property type="molecule type" value="Genomic_DNA"/>
</dbReference>
<proteinExistence type="predicted"/>
<name>A0A6H0EY38_9HEXA</name>
<evidence type="ECO:0000256" key="1">
    <source>
        <dbReference type="SAM" id="Phobius"/>
    </source>
</evidence>
<organism evidence="2">
    <name type="scientific">Sminthurinus signatus</name>
    <dbReference type="NCBI Taxonomy" id="2584529"/>
    <lineage>
        <taxon>Eukaryota</taxon>
        <taxon>Metazoa</taxon>
        <taxon>Ecdysozoa</taxon>
        <taxon>Arthropoda</taxon>
        <taxon>Hexapoda</taxon>
        <taxon>Collembola</taxon>
        <taxon>Symphypleona</taxon>
        <taxon>Katiannidae</taxon>
        <taxon>Sminthurinus</taxon>
    </lineage>
</organism>
<geneLocation type="mitochondrion" evidence="2"/>
<dbReference type="AlphaFoldDB" id="A0A6H0EY38"/>
<sequence length="52" mass="6433">MPQMWPMQWEILFLVSMMLIITLMTNFFFMNSSFKISINEKKNNLKKKIMKW</sequence>